<organism evidence="2 3">
    <name type="scientific">Thioalkalicoccus limnaeus</name>
    <dbReference type="NCBI Taxonomy" id="120681"/>
    <lineage>
        <taxon>Bacteria</taxon>
        <taxon>Pseudomonadati</taxon>
        <taxon>Pseudomonadota</taxon>
        <taxon>Gammaproteobacteria</taxon>
        <taxon>Chromatiales</taxon>
        <taxon>Chromatiaceae</taxon>
        <taxon>Thioalkalicoccus</taxon>
    </lineage>
</organism>
<keyword evidence="3" id="KW-1185">Reference proteome</keyword>
<proteinExistence type="predicted"/>
<reference evidence="2 3" key="1">
    <citation type="submission" date="2024-05" db="EMBL/GenBank/DDBJ databases">
        <title>Genome Sequence and Characterization of the New Strain Purple Sulfur Bacterium of Genus Thioalkalicoccus.</title>
        <authorList>
            <person name="Bryantseva I.A."/>
            <person name="Kyndt J.A."/>
            <person name="Imhoff J.F."/>
        </authorList>
    </citation>
    <scope>NUCLEOTIDE SEQUENCE [LARGE SCALE GENOMIC DNA]</scope>
    <source>
        <strain evidence="2 3">Um2</strain>
    </source>
</reference>
<name>A0ABV4BAJ4_9GAMM</name>
<dbReference type="EMBL" id="JBDKXB010000002">
    <property type="protein sequence ID" value="MEY6431341.1"/>
    <property type="molecule type" value="Genomic_DNA"/>
</dbReference>
<dbReference type="Proteomes" id="UP001564408">
    <property type="component" value="Unassembled WGS sequence"/>
</dbReference>
<comment type="caution">
    <text evidence="2">The sequence shown here is derived from an EMBL/GenBank/DDBJ whole genome shotgun (WGS) entry which is preliminary data.</text>
</comment>
<feature type="region of interest" description="Disordered" evidence="1">
    <location>
        <begin position="30"/>
        <end position="53"/>
    </location>
</feature>
<evidence type="ECO:0008006" key="4">
    <source>
        <dbReference type="Google" id="ProtNLM"/>
    </source>
</evidence>
<evidence type="ECO:0000256" key="1">
    <source>
        <dbReference type="SAM" id="MobiDB-lite"/>
    </source>
</evidence>
<dbReference type="RefSeq" id="WP_369665718.1">
    <property type="nucleotide sequence ID" value="NZ_JBDKXB010000002.1"/>
</dbReference>
<gene>
    <name evidence="2" type="ORF">ABC977_02845</name>
</gene>
<protein>
    <recommendedName>
        <fullName evidence="4">PIN domain-containing protein</fullName>
    </recommendedName>
</protein>
<evidence type="ECO:0000313" key="3">
    <source>
        <dbReference type="Proteomes" id="UP001564408"/>
    </source>
</evidence>
<accession>A0ABV4BAJ4</accession>
<evidence type="ECO:0000313" key="2">
    <source>
        <dbReference type="EMBL" id="MEY6431341.1"/>
    </source>
</evidence>
<sequence length="53" mass="6061">MKLLLDTQIMLWWLLGDARLRQETRELMATRPLDDQTPGARRAVGLSPLTRVG</sequence>